<protein>
    <recommendedName>
        <fullName evidence="5">DUF3883 domain-containing protein</fullName>
    </recommendedName>
</protein>
<dbReference type="InterPro" id="IPR021108">
    <property type="entry name" value="Restrct_endonuc_II_BpuJI_N"/>
</dbReference>
<dbReference type="Pfam" id="PF11564">
    <property type="entry name" value="BpuJI_N"/>
    <property type="match status" value="1"/>
</dbReference>
<accession>A0ABT9W1P6</accession>
<sequence length="472" mass="55139">MAYYEVPKEYYFRIHHPRPRFKGDIENVLIYLASEITLIGRKKVNEFKSDLDFSIKKYPGNLTKKQKTIDNWRTEIDALFSFVVKEGDYLKPSNRAIELATNQDLVKFFKLFCYHFQYPGGFVKPHVNLMYIKEKINFRPASYILKMLSSAETEYGKRAGITKSEATHCIFNDLRVSRDNRSCEETWELISSNRRKKVEYDWTGDVIRYAGDILDYLTQGNLLVKRPDGKYYINTVESLAIQRFINSTDFFDYYSYIQNPYEVNLDEVKTIDQDWIKYFNTEREEGFFDTDILALVSESSNEYNQLRNMFDIERVIEEGGMDTTGGIGSVGESLILNHEKIRIEHEGRSDLKHLIKLIPSTYAVGYDINSREVDETHKFIEVKTTKSSTEIDFMRFHLTPNEWSAAETHSDRYFVYRLLVTKGRIKLIILKDPVGEYKRGNLSATPRNGMDIIFNPEVTGIEKELLIQKDGA</sequence>
<evidence type="ECO:0000259" key="2">
    <source>
        <dbReference type="Pfam" id="PF13020"/>
    </source>
</evidence>
<feature type="domain" description="Protein NO VEIN C-terminal" evidence="2">
    <location>
        <begin position="332"/>
        <end position="425"/>
    </location>
</feature>
<dbReference type="RefSeq" id="WP_307395944.1">
    <property type="nucleotide sequence ID" value="NZ_BAAADK010000046.1"/>
</dbReference>
<evidence type="ECO:0000259" key="1">
    <source>
        <dbReference type="Pfam" id="PF11564"/>
    </source>
</evidence>
<dbReference type="Pfam" id="PF13020">
    <property type="entry name" value="NOV_C"/>
    <property type="match status" value="1"/>
</dbReference>
<reference evidence="3 4" key="1">
    <citation type="submission" date="2023-07" db="EMBL/GenBank/DDBJ databases">
        <title>Genomic Encyclopedia of Type Strains, Phase IV (KMG-IV): sequencing the most valuable type-strain genomes for metagenomic binning, comparative biology and taxonomic classification.</title>
        <authorList>
            <person name="Goeker M."/>
        </authorList>
    </citation>
    <scope>NUCLEOTIDE SEQUENCE [LARGE SCALE GENOMIC DNA]</scope>
    <source>
        <strain evidence="3 4">DSM 12751</strain>
    </source>
</reference>
<dbReference type="Gene3D" id="1.10.1740.180">
    <property type="match status" value="1"/>
</dbReference>
<dbReference type="Proteomes" id="UP001235840">
    <property type="component" value="Unassembled WGS sequence"/>
</dbReference>
<feature type="domain" description="Restriction endonuclease type II BpuJI N-terminal" evidence="1">
    <location>
        <begin position="4"/>
        <end position="275"/>
    </location>
</feature>
<organism evidence="3 4">
    <name type="scientific">Caldalkalibacillus horti</name>
    <dbReference type="NCBI Taxonomy" id="77523"/>
    <lineage>
        <taxon>Bacteria</taxon>
        <taxon>Bacillati</taxon>
        <taxon>Bacillota</taxon>
        <taxon>Bacilli</taxon>
        <taxon>Bacillales</taxon>
        <taxon>Bacillaceae</taxon>
        <taxon>Caldalkalibacillus</taxon>
    </lineage>
</organism>
<evidence type="ECO:0000313" key="4">
    <source>
        <dbReference type="Proteomes" id="UP001235840"/>
    </source>
</evidence>
<dbReference type="Gene3D" id="1.10.10.2080">
    <property type="match status" value="1"/>
</dbReference>
<keyword evidence="4" id="KW-1185">Reference proteome</keyword>
<dbReference type="Gene3D" id="1.10.10.2090">
    <property type="match status" value="1"/>
</dbReference>
<evidence type="ECO:0008006" key="5">
    <source>
        <dbReference type="Google" id="ProtNLM"/>
    </source>
</evidence>
<name>A0ABT9W1P6_9BACI</name>
<comment type="caution">
    <text evidence="3">The sequence shown here is derived from an EMBL/GenBank/DDBJ whole genome shotgun (WGS) entry which is preliminary data.</text>
</comment>
<evidence type="ECO:0000313" key="3">
    <source>
        <dbReference type="EMBL" id="MDQ0167181.1"/>
    </source>
</evidence>
<dbReference type="InterPro" id="IPR024975">
    <property type="entry name" value="NOV_C"/>
</dbReference>
<proteinExistence type="predicted"/>
<gene>
    <name evidence="3" type="ORF">J2S11_003106</name>
</gene>
<dbReference type="EMBL" id="JAUSTY010000013">
    <property type="protein sequence ID" value="MDQ0167181.1"/>
    <property type="molecule type" value="Genomic_DNA"/>
</dbReference>